<feature type="compositionally biased region" description="Basic and acidic residues" evidence="7">
    <location>
        <begin position="112"/>
        <end position="137"/>
    </location>
</feature>
<comment type="similarity">
    <text evidence="2">Belongs to the CSC1 (TC 1.A.17) family.</text>
</comment>
<feature type="transmembrane region" description="Helical" evidence="8">
    <location>
        <begin position="43"/>
        <end position="65"/>
    </location>
</feature>
<feature type="region of interest" description="Disordered" evidence="7">
    <location>
        <begin position="1117"/>
        <end position="1137"/>
    </location>
</feature>
<evidence type="ECO:0000256" key="2">
    <source>
        <dbReference type="ARBA" id="ARBA00007779"/>
    </source>
</evidence>
<feature type="domain" description="CSC1/OSCA1-like 7TM region" evidence="9">
    <location>
        <begin position="688"/>
        <end position="851"/>
    </location>
</feature>
<protein>
    <submittedName>
        <fullName evidence="12">Transmembrane protein 63C</fullName>
    </submittedName>
</protein>
<feature type="region of interest" description="Disordered" evidence="7">
    <location>
        <begin position="570"/>
        <end position="618"/>
    </location>
</feature>
<reference evidence="12" key="1">
    <citation type="journal article" date="2020" name="Fungal Divers.">
        <title>Resolving the Mortierellaceae phylogeny through synthesis of multi-gene phylogenetics and phylogenomics.</title>
        <authorList>
            <person name="Vandepol N."/>
            <person name="Liber J."/>
            <person name="Desiro A."/>
            <person name="Na H."/>
            <person name="Kennedy M."/>
            <person name="Barry K."/>
            <person name="Grigoriev I.V."/>
            <person name="Miller A.N."/>
            <person name="O'Donnell K."/>
            <person name="Stajich J.E."/>
            <person name="Bonito G."/>
        </authorList>
    </citation>
    <scope>NUCLEOTIDE SEQUENCE</scope>
    <source>
        <strain evidence="12">REB-010B</strain>
    </source>
</reference>
<feature type="transmembrane region" description="Helical" evidence="8">
    <location>
        <begin position="686"/>
        <end position="712"/>
    </location>
</feature>
<dbReference type="EMBL" id="JAAAIP010000068">
    <property type="protein sequence ID" value="KAG0326968.1"/>
    <property type="molecule type" value="Genomic_DNA"/>
</dbReference>
<comment type="caution">
    <text evidence="12">The sequence shown here is derived from an EMBL/GenBank/DDBJ whole genome shotgun (WGS) entry which is preliminary data.</text>
</comment>
<feature type="domain" description="CSC1/OSCA1-like N-terminal transmembrane" evidence="10">
    <location>
        <begin position="45"/>
        <end position="101"/>
    </location>
</feature>
<feature type="compositionally biased region" description="Polar residues" evidence="7">
    <location>
        <begin position="571"/>
        <end position="601"/>
    </location>
</feature>
<feature type="region of interest" description="Disordered" evidence="7">
    <location>
        <begin position="479"/>
        <end position="503"/>
    </location>
</feature>
<dbReference type="InterPro" id="IPR003864">
    <property type="entry name" value="CSC1/OSCA1-like_7TM"/>
</dbReference>
<evidence type="ECO:0000256" key="6">
    <source>
        <dbReference type="ARBA" id="ARBA00023136"/>
    </source>
</evidence>
<feature type="transmembrane region" description="Helical" evidence="8">
    <location>
        <begin position="235"/>
        <end position="257"/>
    </location>
</feature>
<evidence type="ECO:0000313" key="13">
    <source>
        <dbReference type="Proteomes" id="UP000738325"/>
    </source>
</evidence>
<dbReference type="InterPro" id="IPR032880">
    <property type="entry name" value="CSC1/OSCA1-like_N"/>
</dbReference>
<dbReference type="Proteomes" id="UP000738325">
    <property type="component" value="Unassembled WGS sequence"/>
</dbReference>
<keyword evidence="4 8" id="KW-0812">Transmembrane</keyword>
<feature type="transmembrane region" description="Helical" evidence="8">
    <location>
        <begin position="295"/>
        <end position="315"/>
    </location>
</feature>
<feature type="domain" description="CSC1/OSCA1-like 7TM region" evidence="9">
    <location>
        <begin position="915"/>
        <end position="998"/>
    </location>
</feature>
<feature type="transmembrane region" description="Helical" evidence="8">
    <location>
        <begin position="991"/>
        <end position="1011"/>
    </location>
</feature>
<gene>
    <name evidence="12" type="primary">TMEM63C</name>
    <name evidence="12" type="ORF">BGZ99_008624</name>
</gene>
<evidence type="ECO:0000256" key="1">
    <source>
        <dbReference type="ARBA" id="ARBA00004141"/>
    </source>
</evidence>
<keyword evidence="3" id="KW-0813">Transport</keyword>
<feature type="compositionally biased region" description="Polar residues" evidence="7">
    <location>
        <begin position="1346"/>
        <end position="1355"/>
    </location>
</feature>
<feature type="region of interest" description="Disordered" evidence="7">
    <location>
        <begin position="1330"/>
        <end position="1358"/>
    </location>
</feature>
<comment type="subcellular location">
    <subcellularLocation>
        <location evidence="1">Membrane</location>
        <topology evidence="1">Multi-pass membrane protein</topology>
    </subcellularLocation>
</comment>
<feature type="region of interest" description="Disordered" evidence="7">
    <location>
        <begin position="112"/>
        <end position="142"/>
    </location>
</feature>
<evidence type="ECO:0000256" key="4">
    <source>
        <dbReference type="ARBA" id="ARBA00022692"/>
    </source>
</evidence>
<accession>A0A9P6RVW5</accession>
<dbReference type="GO" id="GO:0005227">
    <property type="term" value="F:calcium-activated cation channel activity"/>
    <property type="evidence" value="ECO:0007669"/>
    <property type="project" value="InterPro"/>
</dbReference>
<dbReference type="Pfam" id="PF02714">
    <property type="entry name" value="RSN1_7TM"/>
    <property type="match status" value="2"/>
</dbReference>
<feature type="transmembrane region" description="Helical" evidence="8">
    <location>
        <begin position="816"/>
        <end position="834"/>
    </location>
</feature>
<dbReference type="InterPro" id="IPR045122">
    <property type="entry name" value="Csc1-like"/>
</dbReference>
<keyword evidence="5 8" id="KW-1133">Transmembrane helix</keyword>
<feature type="transmembrane region" description="Helical" evidence="8">
    <location>
        <begin position="776"/>
        <end position="796"/>
    </location>
</feature>
<evidence type="ECO:0000256" key="7">
    <source>
        <dbReference type="SAM" id="MobiDB-lite"/>
    </source>
</evidence>
<feature type="transmembrane region" description="Helical" evidence="8">
    <location>
        <begin position="938"/>
        <end position="970"/>
    </location>
</feature>
<dbReference type="Pfam" id="PF13967">
    <property type="entry name" value="RSN1_TM"/>
    <property type="match status" value="2"/>
</dbReference>
<dbReference type="PANTHER" id="PTHR13018">
    <property type="entry name" value="PROBABLE MEMBRANE PROTEIN DUF221-RELATED"/>
    <property type="match status" value="1"/>
</dbReference>
<feature type="domain" description="CSC1/OSCA1-like N-terminal transmembrane" evidence="10">
    <location>
        <begin position="206"/>
        <end position="316"/>
    </location>
</feature>
<dbReference type="OrthoDB" id="1076608at2759"/>
<proteinExistence type="inferred from homology"/>
<keyword evidence="6 8" id="KW-0472">Membrane</keyword>
<evidence type="ECO:0000256" key="5">
    <source>
        <dbReference type="ARBA" id="ARBA00022989"/>
    </source>
</evidence>
<evidence type="ECO:0000256" key="8">
    <source>
        <dbReference type="SAM" id="Phobius"/>
    </source>
</evidence>
<keyword evidence="13" id="KW-1185">Reference proteome</keyword>
<dbReference type="GO" id="GO:0005886">
    <property type="term" value="C:plasma membrane"/>
    <property type="evidence" value="ECO:0007669"/>
    <property type="project" value="TreeGrafter"/>
</dbReference>
<evidence type="ECO:0000259" key="11">
    <source>
        <dbReference type="Pfam" id="PF14703"/>
    </source>
</evidence>
<feature type="compositionally biased region" description="Polar residues" evidence="7">
    <location>
        <begin position="176"/>
        <end position="209"/>
    </location>
</feature>
<feature type="region of interest" description="Disordered" evidence="7">
    <location>
        <begin position="169"/>
        <end position="209"/>
    </location>
</feature>
<feature type="domain" description="CSC1/OSCA1-like cytosolic" evidence="11">
    <location>
        <begin position="337"/>
        <end position="555"/>
    </location>
</feature>
<organism evidence="12 13">
    <name type="scientific">Dissophora globulifera</name>
    <dbReference type="NCBI Taxonomy" id="979702"/>
    <lineage>
        <taxon>Eukaryota</taxon>
        <taxon>Fungi</taxon>
        <taxon>Fungi incertae sedis</taxon>
        <taxon>Mucoromycota</taxon>
        <taxon>Mortierellomycotina</taxon>
        <taxon>Mortierellomycetes</taxon>
        <taxon>Mortierellales</taxon>
        <taxon>Mortierellaceae</taxon>
        <taxon>Dissophora</taxon>
    </lineage>
</organism>
<name>A0A9P6RVW5_9FUNG</name>
<feature type="transmembrane region" description="Helical" evidence="8">
    <location>
        <begin position="732"/>
        <end position="755"/>
    </location>
</feature>
<evidence type="ECO:0000259" key="9">
    <source>
        <dbReference type="Pfam" id="PF02714"/>
    </source>
</evidence>
<feature type="transmembrane region" description="Helical" evidence="8">
    <location>
        <begin position="1017"/>
        <end position="1039"/>
    </location>
</feature>
<sequence length="1705" mass="187012">MAPRRTPPPPPHAADSITFIPQTLATPSPITIPLYYQQTTTSLLSSALVFTFVVTLASLLLFSWLRTRRGSIYGSRRFFVRQEHRAEALPDGFFGWIGGLLFLETRLEQENDQELQSRRESHTPSLGRDQHQTDRAPVDSQLPAHNKLPFWRRAWTGFRPLQRGANACKPPAYSSMDENSSIYPPATPSASTHPRSTHSQPLSSSGTTPIPSGRQALIANIGLDHYLLIRFLRMLLSLSFIIAVLASLVLVPLYSVAQSGEDYMRGLKDTPPGTITIANRVEMLQISNVTDDERLWVTVMATGVISALILLWTWSELMIFLKLRKEYLFCSASRYSSRVVLLQHIPADLRSVAALQQLFSTAPGGGVEHVYLVRDIAMLEQAVKRRQVVLSKLEETESKYMDAIARASALAAITTLSMRSRSWLGNCLDRVIACLGLTGSGSGATLGAEDEDYVGPLKLYQLDHVPKLSLTDFTNTSAAANGASSEDGSGAARPHRHSTGSNMSSLVTTLKWYQKPRRPKHYVGLPLLTKRQDSIRYYRGELSRLNKIISQAYDEQASAIVADRQEFREALNQQPQDRSTISPQAGQSHGLESNDTINETGRPTADKGSDGTAPTTAINIPGQLHVLPSAFVLMKTRAGAKAVASGMYASDRIPSSARTLGISPRDIEWRVVAQARSMSSHVVGRASIVAVGVLLLIGCGMVVAAIASMTVSDGWERVSLQKAPTPVAASSYMRQGILAPILLTCLMMAASWILNELCLYWGRVSKSQTELLIQRCYYIFLAVNMVAIHPALSLYFSWQESSSSVIDSLVSFLSHAIPSYCSFAFAYILISGIGMSAYQLLQLPRLWATLPSLTLWSVFGPLSWRKMTRSASSSESKSEKNSDDSAATHGVAASSSSVSSSDSCFDANFASAPTLTPRQAFQLRQPPFFNLQDLYPHLVLLFTLSLALLPLAPILFLLWVMVVLVLNICYRYLVLQVVTTKSQSGGLHFRQALRIILCPTLAFPPLLLALYLGVRGAWIQCGFTIVLMLGLMLAGVVVSKQFRKREETMILRVEERYAYQQQQRRKQQRMSMKLDRSKQDSAIGVSANGRFGLATPITAAFPNLNANLKYTYRRSGVGPLEDSPEDLDRDRGGPVAGSIYLSQDQGASKVSLPRPLTIIGHVRSSIVSTISSNGTRPKSVPVFDLNRYERDILGMDKDGKRQGLNDPDYRDNEKYPDMHAMEDADFHQAIGDDDGQLSPRSTNSNKIGDTWYSANPFSVGALDGVESSIPAATGTDEEEKEAKYREIVKALRRASSVASKNLIYQATGDNEQTMSNTRQTMSNTRQTMSNIRQTQQRRDHVGGSIPLSSSRLEPSTTNTTTIATTLSAERRERTTLTTQANKAQFRVSFSATPQNIIPRQFHYNSNPYLMHQPSFSEAMAGASGSSTLPVAGPSCGGPSFLPMLLMHRETVVAATELNVIHNLFLNPVLQEARSRAIVWLPSQTERSFWGAHRKNGPDLRRCAYHSGLKEGSGMEDVASTVSAHGLSTFGHSASTLAVNDAHPSGTSSNIDHADRKRTSACTCHIYREVMKAVADAVALADQEIRDLRIVGLAVWLDSRHVIWGQVNEEDGRLGDRVMISSDYSAAATSGAQAGNVQRQIGDGLLSWIEVQEDSNESEMRPCMGQGAPGIIGGSTGVIIKRPIGYYGRLVGDGEEDDVIRGFANQ</sequence>
<dbReference type="Pfam" id="PF14703">
    <property type="entry name" value="PHM7_cyt"/>
    <property type="match status" value="1"/>
</dbReference>
<evidence type="ECO:0000256" key="3">
    <source>
        <dbReference type="ARBA" id="ARBA00022448"/>
    </source>
</evidence>
<dbReference type="InterPro" id="IPR027815">
    <property type="entry name" value="CSC1/OSCA1-like_cyt"/>
</dbReference>
<dbReference type="PANTHER" id="PTHR13018:SF5">
    <property type="entry name" value="RE44586P"/>
    <property type="match status" value="1"/>
</dbReference>
<evidence type="ECO:0000259" key="10">
    <source>
        <dbReference type="Pfam" id="PF13967"/>
    </source>
</evidence>
<evidence type="ECO:0000313" key="12">
    <source>
        <dbReference type="EMBL" id="KAG0326968.1"/>
    </source>
</evidence>